<dbReference type="Proteomes" id="UP000027284">
    <property type="component" value="Unassembled WGS sequence"/>
</dbReference>
<dbReference type="GO" id="GO:0051537">
    <property type="term" value="F:2 iron, 2 sulfur cluster binding"/>
    <property type="evidence" value="ECO:0007669"/>
    <property type="project" value="UniProtKB-KW"/>
</dbReference>
<keyword evidence="2 7" id="KW-0001">2Fe-2S</keyword>
<reference evidence="8 9" key="1">
    <citation type="submission" date="2014-04" db="EMBL/GenBank/DDBJ databases">
        <title>The Genome Sequence of Thermoanaerobaculum aquaticum MP-01, The First Cultivated Group 23 Acidobacterium.</title>
        <authorList>
            <person name="Stamps B.W."/>
            <person name="Losey N.A."/>
            <person name="Lawson P.A."/>
            <person name="Stevenson B.S."/>
        </authorList>
    </citation>
    <scope>NUCLEOTIDE SEQUENCE [LARGE SCALE GENOMIC DNA]</scope>
    <source>
        <strain evidence="8 9">MP-01</strain>
    </source>
</reference>
<comment type="cofactor">
    <cofactor evidence="6">
        <name>[2Fe-2S] cluster</name>
        <dbReference type="ChEBI" id="CHEBI:190135"/>
    </cofactor>
</comment>
<feature type="binding site" evidence="7">
    <location>
        <position position="97"/>
    </location>
    <ligand>
        <name>[2Fe-2S] cluster</name>
        <dbReference type="ChEBI" id="CHEBI:190135"/>
    </ligand>
</feature>
<evidence type="ECO:0000256" key="6">
    <source>
        <dbReference type="ARBA" id="ARBA00034078"/>
    </source>
</evidence>
<dbReference type="AlphaFoldDB" id="A0A062XKQ3"/>
<evidence type="ECO:0000256" key="3">
    <source>
        <dbReference type="ARBA" id="ARBA00022723"/>
    </source>
</evidence>
<dbReference type="InterPro" id="IPR042128">
    <property type="entry name" value="NuoE_dom"/>
</dbReference>
<comment type="similarity">
    <text evidence="1">Belongs to the complex I 24 kDa subunit family.</text>
</comment>
<dbReference type="InterPro" id="IPR041921">
    <property type="entry name" value="NuoE_N"/>
</dbReference>
<keyword evidence="3 7" id="KW-0479">Metal-binding</keyword>
<dbReference type="CDD" id="cd03064">
    <property type="entry name" value="TRX_Fd_NuoE"/>
    <property type="match status" value="1"/>
</dbReference>
<keyword evidence="9" id="KW-1185">Reference proteome</keyword>
<evidence type="ECO:0000256" key="5">
    <source>
        <dbReference type="ARBA" id="ARBA00023014"/>
    </source>
</evidence>
<accession>A0A062XKQ3</accession>
<proteinExistence type="inferred from homology"/>
<organism evidence="8 9">
    <name type="scientific">Thermoanaerobaculum aquaticum</name>
    <dbReference type="NCBI Taxonomy" id="1312852"/>
    <lineage>
        <taxon>Bacteria</taxon>
        <taxon>Pseudomonadati</taxon>
        <taxon>Acidobacteriota</taxon>
        <taxon>Thermoanaerobaculia</taxon>
        <taxon>Thermoanaerobaculales</taxon>
        <taxon>Thermoanaerobaculaceae</taxon>
        <taxon>Thermoanaerobaculum</taxon>
    </lineage>
</organism>
<dbReference type="STRING" id="1312852.EG19_07410"/>
<keyword evidence="5 7" id="KW-0411">Iron-sulfur</keyword>
<gene>
    <name evidence="8" type="ORF">EG19_07410</name>
</gene>
<dbReference type="EMBL" id="JMFG01000029">
    <property type="protein sequence ID" value="KDA53132.1"/>
    <property type="molecule type" value="Genomic_DNA"/>
</dbReference>
<name>A0A062XKQ3_9BACT</name>
<dbReference type="FunFam" id="1.10.10.1590:FF:000001">
    <property type="entry name" value="NADH-quinone oxidoreductase subunit E"/>
    <property type="match status" value="1"/>
</dbReference>
<dbReference type="GO" id="GO:0046872">
    <property type="term" value="F:metal ion binding"/>
    <property type="evidence" value="ECO:0007669"/>
    <property type="project" value="UniProtKB-KW"/>
</dbReference>
<dbReference type="SUPFAM" id="SSF52833">
    <property type="entry name" value="Thioredoxin-like"/>
    <property type="match status" value="1"/>
</dbReference>
<dbReference type="Pfam" id="PF01257">
    <property type="entry name" value="2Fe-2S_thioredx"/>
    <property type="match status" value="1"/>
</dbReference>
<keyword evidence="4 7" id="KW-0408">Iron</keyword>
<dbReference type="GO" id="GO:0003954">
    <property type="term" value="F:NADH dehydrogenase activity"/>
    <property type="evidence" value="ECO:0007669"/>
    <property type="project" value="TreeGrafter"/>
</dbReference>
<dbReference type="Gene3D" id="1.10.10.1590">
    <property type="entry name" value="NADH-quinone oxidoreductase subunit E"/>
    <property type="match status" value="1"/>
</dbReference>
<evidence type="ECO:0000256" key="7">
    <source>
        <dbReference type="PIRSR" id="PIRSR000216-1"/>
    </source>
</evidence>
<dbReference type="Gene3D" id="3.40.30.10">
    <property type="entry name" value="Glutaredoxin"/>
    <property type="match status" value="1"/>
</dbReference>
<protein>
    <recommendedName>
        <fullName evidence="10">NADH-quinone oxidoreductase subunit NuoE</fullName>
    </recommendedName>
</protein>
<comment type="caution">
    <text evidence="8">The sequence shown here is derived from an EMBL/GenBank/DDBJ whole genome shotgun (WGS) entry which is preliminary data.</text>
</comment>
<dbReference type="PANTHER" id="PTHR10371:SF3">
    <property type="entry name" value="NADH DEHYDROGENASE [UBIQUINONE] FLAVOPROTEIN 2, MITOCHONDRIAL"/>
    <property type="match status" value="1"/>
</dbReference>
<dbReference type="PIRSF" id="PIRSF000216">
    <property type="entry name" value="NADH_DH_24kDa"/>
    <property type="match status" value="1"/>
</dbReference>
<evidence type="ECO:0000256" key="4">
    <source>
        <dbReference type="ARBA" id="ARBA00023004"/>
    </source>
</evidence>
<dbReference type="RefSeq" id="WP_200867145.1">
    <property type="nucleotide sequence ID" value="NZ_JMFG01000029.1"/>
</dbReference>
<sequence>MKTQAIHAVPPEQLQKVTFDQAMEERIAQILKRYPTKRAAMLPVLWLCQERYGWISPGVIEAVAEKLEESPAFVEGVVSFYTMFHRKPPAKYVLQLCVTLSCELCGAKTLAQHIKDRLGIGFGEKTADGTFQLVGVECLGACGGAPVIQVNEDYYENMTPEKLDQLLSELAKEQ</sequence>
<feature type="binding site" evidence="7">
    <location>
        <position position="138"/>
    </location>
    <ligand>
        <name>[2Fe-2S] cluster</name>
        <dbReference type="ChEBI" id="CHEBI:190135"/>
    </ligand>
</feature>
<feature type="binding site" evidence="7">
    <location>
        <position position="142"/>
    </location>
    <ligand>
        <name>[2Fe-2S] cluster</name>
        <dbReference type="ChEBI" id="CHEBI:190135"/>
    </ligand>
</feature>
<evidence type="ECO:0000313" key="9">
    <source>
        <dbReference type="Proteomes" id="UP000027284"/>
    </source>
</evidence>
<dbReference type="NCBIfam" id="TIGR01958">
    <property type="entry name" value="nuoE_fam"/>
    <property type="match status" value="1"/>
</dbReference>
<evidence type="ECO:0000256" key="2">
    <source>
        <dbReference type="ARBA" id="ARBA00022714"/>
    </source>
</evidence>
<evidence type="ECO:0008006" key="10">
    <source>
        <dbReference type="Google" id="ProtNLM"/>
    </source>
</evidence>
<dbReference type="PANTHER" id="PTHR10371">
    <property type="entry name" value="NADH DEHYDROGENASE UBIQUINONE FLAVOPROTEIN 2, MITOCHONDRIAL"/>
    <property type="match status" value="1"/>
</dbReference>
<evidence type="ECO:0000256" key="1">
    <source>
        <dbReference type="ARBA" id="ARBA00010643"/>
    </source>
</evidence>
<dbReference type="InterPro" id="IPR002023">
    <property type="entry name" value="NuoE-like"/>
</dbReference>
<dbReference type="InterPro" id="IPR036249">
    <property type="entry name" value="Thioredoxin-like_sf"/>
</dbReference>
<comment type="cofactor">
    <cofactor evidence="7">
        <name>[2Fe-2S] cluster</name>
        <dbReference type="ChEBI" id="CHEBI:190135"/>
    </cofactor>
    <text evidence="7">Binds 1 [2Fe-2S] cluster.</text>
</comment>
<feature type="binding site" evidence="7">
    <location>
        <position position="102"/>
    </location>
    <ligand>
        <name>[2Fe-2S] cluster</name>
        <dbReference type="ChEBI" id="CHEBI:190135"/>
    </ligand>
</feature>
<evidence type="ECO:0000313" key="8">
    <source>
        <dbReference type="EMBL" id="KDA53132.1"/>
    </source>
</evidence>